<reference evidence="4 5" key="1">
    <citation type="submission" date="2019-06" db="EMBL/GenBank/DDBJ databases">
        <title>Quisquiliibacterium sp. nov., isolated from a maize field.</title>
        <authorList>
            <person name="Lin S.-Y."/>
            <person name="Tsai C.-F."/>
            <person name="Young C.-C."/>
        </authorList>
    </citation>
    <scope>NUCLEOTIDE SEQUENCE [LARGE SCALE GENOMIC DNA]</scope>
    <source>
        <strain evidence="4 5">CC-CFT501</strain>
    </source>
</reference>
<dbReference type="Gene3D" id="3.40.190.10">
    <property type="entry name" value="Periplasmic binding protein-like II"/>
    <property type="match status" value="1"/>
</dbReference>
<dbReference type="SUPFAM" id="SSF53850">
    <property type="entry name" value="Periplasmic binding protein-like II"/>
    <property type="match status" value="1"/>
</dbReference>
<dbReference type="InterPro" id="IPR036388">
    <property type="entry name" value="WH-like_DNA-bd_sf"/>
</dbReference>
<dbReference type="Pfam" id="PF00126">
    <property type="entry name" value="HTH_1"/>
    <property type="match status" value="1"/>
</dbReference>
<dbReference type="InterPro" id="IPR000847">
    <property type="entry name" value="LysR_HTH_N"/>
</dbReference>
<evidence type="ECO:0000259" key="3">
    <source>
        <dbReference type="Pfam" id="PF12727"/>
    </source>
</evidence>
<dbReference type="GO" id="GO:0003700">
    <property type="term" value="F:DNA-binding transcription factor activity"/>
    <property type="evidence" value="ECO:0007669"/>
    <property type="project" value="InterPro"/>
</dbReference>
<protein>
    <submittedName>
        <fullName evidence="4">LysR family transcriptional regulator</fullName>
    </submittedName>
</protein>
<organism evidence="4 5">
    <name type="scientific">Zeimonas arvi</name>
    <dbReference type="NCBI Taxonomy" id="2498847"/>
    <lineage>
        <taxon>Bacteria</taxon>
        <taxon>Pseudomonadati</taxon>
        <taxon>Pseudomonadota</taxon>
        <taxon>Betaproteobacteria</taxon>
        <taxon>Burkholderiales</taxon>
        <taxon>Burkholderiaceae</taxon>
        <taxon>Zeimonas</taxon>
    </lineage>
</organism>
<feature type="domain" description="HTH lysR-type" evidence="2">
    <location>
        <begin position="93"/>
        <end position="149"/>
    </location>
</feature>
<evidence type="ECO:0000259" key="2">
    <source>
        <dbReference type="Pfam" id="PF00126"/>
    </source>
</evidence>
<dbReference type="InterPro" id="IPR024370">
    <property type="entry name" value="PBP_domain"/>
</dbReference>
<sequence>MSATSPSKWRSRTSASRSASGIIGAVYEWGFHALPFGNCLHISDDRMKPRASTASRGRGDAESAGSGAPAPRVRLAVQIADGDQAPDLTGLARLLAALESSPRMAAAARELDVSYRTAWSRVVEAERLTGFHLVERVKGHGTRLTETGRAVVAAVAAFEQEAERGLRRPIDRLAARLAAVSSSAARRPLRLAASHDLLLQRCLAERLAAGVQVRFVGSEEALEAFARGEVELAGFHVPAGQRPAAPARPGGAASFVAPLARREQGLIVAPGNPRRIRDVADLARTGLRFVNRQRGAATRSWLDRLLREQGISPERIAGYEIEEASHLAVAATVAAGDADAGFGLKAAALRFGLGFVSIGVETYWLAGDDALARDGRVRELIAAVRRLAAETEGYMTPPSSGK</sequence>
<dbReference type="EMBL" id="VDUY01000002">
    <property type="protein sequence ID" value="TXL66978.1"/>
    <property type="molecule type" value="Genomic_DNA"/>
</dbReference>
<evidence type="ECO:0000313" key="5">
    <source>
        <dbReference type="Proteomes" id="UP000321548"/>
    </source>
</evidence>
<dbReference type="SUPFAM" id="SSF46785">
    <property type="entry name" value="Winged helix' DNA-binding domain"/>
    <property type="match status" value="1"/>
</dbReference>
<dbReference type="AlphaFoldDB" id="A0A5C8P0Y3"/>
<dbReference type="PANTHER" id="PTHR38431:SF1">
    <property type="entry name" value="BLL2305 PROTEIN"/>
    <property type="match status" value="1"/>
</dbReference>
<dbReference type="InterPro" id="IPR036390">
    <property type="entry name" value="WH_DNA-bd_sf"/>
</dbReference>
<name>A0A5C8P0Y3_9BURK</name>
<gene>
    <name evidence="4" type="ORF">FHP08_04965</name>
</gene>
<comment type="caution">
    <text evidence="4">The sequence shown here is derived from an EMBL/GenBank/DDBJ whole genome shotgun (WGS) entry which is preliminary data.</text>
</comment>
<dbReference type="Pfam" id="PF12727">
    <property type="entry name" value="PBP_like"/>
    <property type="match status" value="1"/>
</dbReference>
<evidence type="ECO:0000256" key="1">
    <source>
        <dbReference type="SAM" id="MobiDB-lite"/>
    </source>
</evidence>
<dbReference type="PANTHER" id="PTHR38431">
    <property type="entry name" value="BLL2305 PROTEIN"/>
    <property type="match status" value="1"/>
</dbReference>
<evidence type="ECO:0000313" key="4">
    <source>
        <dbReference type="EMBL" id="TXL66978.1"/>
    </source>
</evidence>
<dbReference type="OrthoDB" id="9805928at2"/>
<accession>A0A5C8P0Y3</accession>
<proteinExistence type="predicted"/>
<dbReference type="Gene3D" id="1.10.10.10">
    <property type="entry name" value="Winged helix-like DNA-binding domain superfamily/Winged helix DNA-binding domain"/>
    <property type="match status" value="1"/>
</dbReference>
<feature type="region of interest" description="Disordered" evidence="1">
    <location>
        <begin position="50"/>
        <end position="69"/>
    </location>
</feature>
<feature type="domain" description="PBP" evidence="3">
    <location>
        <begin position="209"/>
        <end position="384"/>
    </location>
</feature>
<keyword evidence="5" id="KW-1185">Reference proteome</keyword>
<dbReference type="Proteomes" id="UP000321548">
    <property type="component" value="Unassembled WGS sequence"/>
</dbReference>